<evidence type="ECO:0000256" key="1">
    <source>
        <dbReference type="SAM" id="MobiDB-lite"/>
    </source>
</evidence>
<gene>
    <name evidence="3" type="ORF">G5S42_42660</name>
    <name evidence="4" type="ORF">G5S42_43100</name>
</gene>
<sequence length="289" mass="32766">MIPVEHGGRPQRWRWRRHQAVHAPDRRRSGHGPPGRYQQDGEYRDIGRLTPRAGCCKPDVADLMPRRYEQEVSMELKPFDTMSAYGLIARPLTTDDCPTLFEQMFSDDETMLDLVIPRHTDAWATHAYITESMKGWQYGLRYRYGLFGEDDGALTAIVELTPRLPQVELGVMISRQGGSRKRRKFFLALRVILDWLITQPGVYRVFACCAVDGRAHSSMERLGFCREGTMINYEARPNRGLVAGDSYLYALTRSVAQDGGPGEARARGMCDHQNMPKPPSNRAGTSSSR</sequence>
<keyword evidence="4" id="KW-0808">Transferase</keyword>
<proteinExistence type="predicted"/>
<dbReference type="Pfam" id="PF13302">
    <property type="entry name" value="Acetyltransf_3"/>
    <property type="match status" value="1"/>
</dbReference>
<dbReference type="InterPro" id="IPR016181">
    <property type="entry name" value="Acyl_CoA_acyltransferase"/>
</dbReference>
<dbReference type="RefSeq" id="WP_176112558.1">
    <property type="nucleotide sequence ID" value="NZ_JAALDK010000004.1"/>
</dbReference>
<dbReference type="EMBL" id="JAALDK010000004">
    <property type="protein sequence ID" value="NUY06059.1"/>
    <property type="molecule type" value="Genomic_DNA"/>
</dbReference>
<dbReference type="SUPFAM" id="SSF55729">
    <property type="entry name" value="Acyl-CoA N-acyltransferases (Nat)"/>
    <property type="match status" value="1"/>
</dbReference>
<protein>
    <submittedName>
        <fullName evidence="4">GNAT family N-acetyltransferase</fullName>
    </submittedName>
</protein>
<comment type="caution">
    <text evidence="4">The sequence shown here is derived from an EMBL/GenBank/DDBJ whole genome shotgun (WGS) entry which is preliminary data.</text>
</comment>
<feature type="compositionally biased region" description="Basic residues" evidence="1">
    <location>
        <begin position="9"/>
        <end position="20"/>
    </location>
</feature>
<dbReference type="GeneID" id="301107079"/>
<feature type="domain" description="N-acetyltransferase" evidence="2">
    <location>
        <begin position="87"/>
        <end position="224"/>
    </location>
</feature>
<dbReference type="GO" id="GO:0016747">
    <property type="term" value="F:acyltransferase activity, transferring groups other than amino-acyl groups"/>
    <property type="evidence" value="ECO:0007669"/>
    <property type="project" value="InterPro"/>
</dbReference>
<organism evidence="4 5">
    <name type="scientific">Paraburkholderia youngii</name>
    <dbReference type="NCBI Taxonomy" id="2782701"/>
    <lineage>
        <taxon>Bacteria</taxon>
        <taxon>Pseudomonadati</taxon>
        <taxon>Pseudomonadota</taxon>
        <taxon>Betaproteobacteria</taxon>
        <taxon>Burkholderiales</taxon>
        <taxon>Burkholderiaceae</taxon>
        <taxon>Paraburkholderia</taxon>
    </lineage>
</organism>
<evidence type="ECO:0000313" key="5">
    <source>
        <dbReference type="Proteomes" id="UP000594380"/>
    </source>
</evidence>
<evidence type="ECO:0000313" key="3">
    <source>
        <dbReference type="EMBL" id="NUY06059.1"/>
    </source>
</evidence>
<evidence type="ECO:0000259" key="2">
    <source>
        <dbReference type="Pfam" id="PF13302"/>
    </source>
</evidence>
<dbReference type="EMBL" id="JAALDK010000004">
    <property type="protein sequence ID" value="NUY06124.1"/>
    <property type="molecule type" value="Genomic_DNA"/>
</dbReference>
<feature type="region of interest" description="Disordered" evidence="1">
    <location>
        <begin position="258"/>
        <end position="289"/>
    </location>
</feature>
<feature type="region of interest" description="Disordered" evidence="1">
    <location>
        <begin position="1"/>
        <end position="42"/>
    </location>
</feature>
<accession>A0A7Y6N519</accession>
<reference evidence="4 5" key="1">
    <citation type="submission" date="2020-02" db="EMBL/GenBank/DDBJ databases">
        <title>Paraburkholderia simonii sp. nov. and Paraburkholderia youngii sp. nov. Brazilian and Mexican Mimosa-associated rhizobia.</title>
        <authorList>
            <person name="Mavima L."/>
            <person name="Beukes C.W."/>
            <person name="Chan W.Y."/>
            <person name="Palmer M."/>
            <person name="De Meyer S.E."/>
            <person name="James E.K."/>
            <person name="Venter S.N."/>
            <person name="Steenkamp E.T."/>
        </authorList>
    </citation>
    <scope>NUCLEOTIDE SEQUENCE [LARGE SCALE GENOMIC DNA]</scope>
    <source>
        <strain evidence="4 5">JPY169</strain>
    </source>
</reference>
<dbReference type="Gene3D" id="3.40.630.30">
    <property type="match status" value="1"/>
</dbReference>
<dbReference type="AlphaFoldDB" id="A0A7Y6N519"/>
<dbReference type="Proteomes" id="UP000594380">
    <property type="component" value="Unassembled WGS sequence"/>
</dbReference>
<evidence type="ECO:0000313" key="4">
    <source>
        <dbReference type="EMBL" id="NUY06124.1"/>
    </source>
</evidence>
<name>A0A7Y6N519_9BURK</name>
<dbReference type="InterPro" id="IPR000182">
    <property type="entry name" value="GNAT_dom"/>
</dbReference>